<dbReference type="EMBL" id="BAABAT010000050">
    <property type="protein sequence ID" value="GAA4262098.1"/>
    <property type="molecule type" value="Genomic_DNA"/>
</dbReference>
<organism evidence="2 3">
    <name type="scientific">Dactylosporangium darangshiense</name>
    <dbReference type="NCBI Taxonomy" id="579108"/>
    <lineage>
        <taxon>Bacteria</taxon>
        <taxon>Bacillati</taxon>
        <taxon>Actinomycetota</taxon>
        <taxon>Actinomycetes</taxon>
        <taxon>Micromonosporales</taxon>
        <taxon>Micromonosporaceae</taxon>
        <taxon>Dactylosporangium</taxon>
    </lineage>
</organism>
<comment type="caution">
    <text evidence="2">The sequence shown here is derived from an EMBL/GenBank/DDBJ whole genome shotgun (WGS) entry which is preliminary data.</text>
</comment>
<feature type="region of interest" description="Disordered" evidence="1">
    <location>
        <begin position="69"/>
        <end position="102"/>
    </location>
</feature>
<dbReference type="RefSeq" id="WP_345139421.1">
    <property type="nucleotide sequence ID" value="NZ_BAABAT010000050.1"/>
</dbReference>
<protein>
    <submittedName>
        <fullName evidence="2">Uncharacterized protein</fullName>
    </submittedName>
</protein>
<evidence type="ECO:0000313" key="3">
    <source>
        <dbReference type="Proteomes" id="UP001500620"/>
    </source>
</evidence>
<accession>A0ABP8DRD6</accession>
<evidence type="ECO:0000256" key="1">
    <source>
        <dbReference type="SAM" id="MobiDB-lite"/>
    </source>
</evidence>
<proteinExistence type="predicted"/>
<reference evidence="3" key="1">
    <citation type="journal article" date="2019" name="Int. J. Syst. Evol. Microbiol.">
        <title>The Global Catalogue of Microorganisms (GCM) 10K type strain sequencing project: providing services to taxonomists for standard genome sequencing and annotation.</title>
        <authorList>
            <consortium name="The Broad Institute Genomics Platform"/>
            <consortium name="The Broad Institute Genome Sequencing Center for Infectious Disease"/>
            <person name="Wu L."/>
            <person name="Ma J."/>
        </authorList>
    </citation>
    <scope>NUCLEOTIDE SEQUENCE [LARGE SCALE GENOMIC DNA]</scope>
    <source>
        <strain evidence="3">JCM 17441</strain>
    </source>
</reference>
<name>A0ABP8DRD6_9ACTN</name>
<evidence type="ECO:0000313" key="2">
    <source>
        <dbReference type="EMBL" id="GAA4262098.1"/>
    </source>
</evidence>
<feature type="compositionally biased region" description="Low complexity" evidence="1">
    <location>
        <begin position="87"/>
        <end position="96"/>
    </location>
</feature>
<sequence>MIVAAGTGRQHAGTFPPRVVVAGSTGQQRAGAARPRVIVAGRRMVPGGGQVQAVRDPLGEGALHGDAQRVAGARRPVQRRDAGAVPGLGDAALGRQGADDAGDGAAVQVLGRMQ</sequence>
<gene>
    <name evidence="2" type="ORF">GCM10022255_097490</name>
</gene>
<dbReference type="Proteomes" id="UP001500620">
    <property type="component" value="Unassembled WGS sequence"/>
</dbReference>
<keyword evidence="3" id="KW-1185">Reference proteome</keyword>